<accession>A0A8T1TVI9</accession>
<protein>
    <submittedName>
        <fullName evidence="1">Uncharacterized protein</fullName>
    </submittedName>
</protein>
<proteinExistence type="predicted"/>
<dbReference type="AlphaFoldDB" id="A0A8T1TVI9"/>
<organism evidence="1 2">
    <name type="scientific">Phytophthora cactorum</name>
    <dbReference type="NCBI Taxonomy" id="29920"/>
    <lineage>
        <taxon>Eukaryota</taxon>
        <taxon>Sar</taxon>
        <taxon>Stramenopiles</taxon>
        <taxon>Oomycota</taxon>
        <taxon>Peronosporomycetes</taxon>
        <taxon>Peronosporales</taxon>
        <taxon>Peronosporaceae</taxon>
        <taxon>Phytophthora</taxon>
    </lineage>
</organism>
<dbReference type="EMBL" id="JAENGZ010001324">
    <property type="protein sequence ID" value="KAG6948844.1"/>
    <property type="molecule type" value="Genomic_DNA"/>
</dbReference>
<name>A0A8T1TVI9_9STRA</name>
<evidence type="ECO:0000313" key="1">
    <source>
        <dbReference type="EMBL" id="KAG6948844.1"/>
    </source>
</evidence>
<gene>
    <name evidence="1" type="ORF">JG687_00015228</name>
</gene>
<evidence type="ECO:0000313" key="2">
    <source>
        <dbReference type="Proteomes" id="UP000688947"/>
    </source>
</evidence>
<comment type="caution">
    <text evidence="1">The sequence shown here is derived from an EMBL/GenBank/DDBJ whole genome shotgun (WGS) entry which is preliminary data.</text>
</comment>
<dbReference type="Proteomes" id="UP000688947">
    <property type="component" value="Unassembled WGS sequence"/>
</dbReference>
<sequence length="65" mass="7504">MCDKTLCDLFGEMYATMEIKKDVASCGVIVLMFFECFIRGINLPPKPSPTLLRFLRLRYLLKCIP</sequence>
<reference evidence="1" key="1">
    <citation type="submission" date="2021-01" db="EMBL/GenBank/DDBJ databases">
        <title>Phytophthora aleatoria, a newly-described species from Pinus radiata is distinct from Phytophthora cactorum isolates based on comparative genomics.</title>
        <authorList>
            <person name="Mcdougal R."/>
            <person name="Panda P."/>
            <person name="Williams N."/>
            <person name="Studholme D.J."/>
        </authorList>
    </citation>
    <scope>NUCLEOTIDE SEQUENCE</scope>
    <source>
        <strain evidence="1">NZFS 3830</strain>
    </source>
</reference>
<dbReference type="OrthoDB" id="124760at2759"/>